<dbReference type="InterPro" id="IPR007693">
    <property type="entry name" value="DNA_helicase_DnaB-like_N"/>
</dbReference>
<dbReference type="Pfam" id="PF13155">
    <property type="entry name" value="Toprim_2"/>
    <property type="match status" value="1"/>
</dbReference>
<dbReference type="Gene3D" id="1.10.860.10">
    <property type="entry name" value="DNAb Helicase, Chain A"/>
    <property type="match status" value="1"/>
</dbReference>
<dbReference type="SMART" id="SM00493">
    <property type="entry name" value="TOPRIM"/>
    <property type="match status" value="1"/>
</dbReference>
<dbReference type="GO" id="GO:0005524">
    <property type="term" value="F:ATP binding"/>
    <property type="evidence" value="ECO:0007669"/>
    <property type="project" value="InterPro"/>
</dbReference>
<name>G9YGC2_9FIRM</name>
<dbReference type="SUPFAM" id="SSF56731">
    <property type="entry name" value="DNA primase core"/>
    <property type="match status" value="1"/>
</dbReference>
<comment type="caution">
    <text evidence="2">The sequence shown here is derived from an EMBL/GenBank/DDBJ whole genome shotgun (WGS) entry which is preliminary data.</text>
</comment>
<evidence type="ECO:0000313" key="3">
    <source>
        <dbReference type="Proteomes" id="UP000005481"/>
    </source>
</evidence>
<dbReference type="InterPro" id="IPR034151">
    <property type="entry name" value="TOPRIM_DnaG_bac"/>
</dbReference>
<dbReference type="PANTHER" id="PTHR30313">
    <property type="entry name" value="DNA PRIMASE"/>
    <property type="match status" value="1"/>
</dbReference>
<reference evidence="2 3" key="1">
    <citation type="submission" date="2011-08" db="EMBL/GenBank/DDBJ databases">
        <authorList>
            <person name="Weinstock G."/>
            <person name="Sodergren E."/>
            <person name="Clifton S."/>
            <person name="Fulton L."/>
            <person name="Fulton B."/>
            <person name="Courtney L."/>
            <person name="Fronick C."/>
            <person name="Harrison M."/>
            <person name="Strong C."/>
            <person name="Farmer C."/>
            <person name="Delahaunty K."/>
            <person name="Markovic C."/>
            <person name="Hall O."/>
            <person name="Minx P."/>
            <person name="Tomlinson C."/>
            <person name="Mitreva M."/>
            <person name="Hou S."/>
            <person name="Chen J."/>
            <person name="Wollam A."/>
            <person name="Pepin K.H."/>
            <person name="Johnson M."/>
            <person name="Bhonagiri V."/>
            <person name="Zhang X."/>
            <person name="Suruliraj S."/>
            <person name="Warren W."/>
            <person name="Chinwalla A."/>
            <person name="Mardis E.R."/>
            <person name="Wilson R.K."/>
        </authorList>
    </citation>
    <scope>NUCLEOTIDE SEQUENCE [LARGE SCALE GENOMIC DNA]</scope>
    <source>
        <strain evidence="2 3">F0357</strain>
    </source>
</reference>
<dbReference type="InterPro" id="IPR006171">
    <property type="entry name" value="TOPRIM_dom"/>
</dbReference>
<dbReference type="GO" id="GO:0003678">
    <property type="term" value="F:DNA helicase activity"/>
    <property type="evidence" value="ECO:0007669"/>
    <property type="project" value="InterPro"/>
</dbReference>
<dbReference type="HOGENOM" id="CLU_013501_3_3_9"/>
<dbReference type="Gene3D" id="3.40.1360.10">
    <property type="match status" value="1"/>
</dbReference>
<keyword evidence="3" id="KW-1185">Reference proteome</keyword>
<gene>
    <name evidence="2" type="ORF">HMPREF0080_00686</name>
</gene>
<dbReference type="eggNOG" id="COG0358">
    <property type="taxonomic scope" value="Bacteria"/>
</dbReference>
<dbReference type="CDD" id="cd03364">
    <property type="entry name" value="TOPRIM_DnaG_primases"/>
    <property type="match status" value="1"/>
</dbReference>
<dbReference type="AlphaFoldDB" id="G9YGC2"/>
<dbReference type="Pfam" id="PF00772">
    <property type="entry name" value="DnaB"/>
    <property type="match status" value="1"/>
</dbReference>
<dbReference type="InterPro" id="IPR019475">
    <property type="entry name" value="DNA_primase_DnaB-bd"/>
</dbReference>
<dbReference type="Proteomes" id="UP000005481">
    <property type="component" value="Unassembled WGS sequence"/>
</dbReference>
<dbReference type="GO" id="GO:0016779">
    <property type="term" value="F:nucleotidyltransferase activity"/>
    <property type="evidence" value="ECO:0007669"/>
    <property type="project" value="InterPro"/>
</dbReference>
<dbReference type="STRING" id="861450.HMPREF0080_00686"/>
<proteinExistence type="predicted"/>
<dbReference type="PATRIC" id="fig|861450.3.peg.660"/>
<feature type="domain" description="Toprim" evidence="1">
    <location>
        <begin position="12"/>
        <end position="93"/>
    </location>
</feature>
<evidence type="ECO:0000259" key="1">
    <source>
        <dbReference type="PROSITE" id="PS50880"/>
    </source>
</evidence>
<dbReference type="Pfam" id="PF10410">
    <property type="entry name" value="DnaB_bind"/>
    <property type="match status" value="1"/>
</dbReference>
<protein>
    <submittedName>
        <fullName evidence="2">Toprim domain protein</fullName>
    </submittedName>
</protein>
<evidence type="ECO:0000313" key="2">
    <source>
        <dbReference type="EMBL" id="EHM42325.1"/>
    </source>
</evidence>
<accession>G9YGC2</accession>
<dbReference type="GO" id="GO:0005737">
    <property type="term" value="C:cytoplasm"/>
    <property type="evidence" value="ECO:0007669"/>
    <property type="project" value="TreeGrafter"/>
</dbReference>
<sequence length="363" mass="40159">MNRAHRSIYSEGRAVLVEGYMDVVSAHNKGITNVVASLGTAFTADQARLLQRQAKEIILAYDMDDAGRQATVRAMEIVRSLGMKIRVLTLGDGKDPDEYITVHGPEAFKEALAGAPNVLDYMLLTGLRRYDVSTLEGKSAVTAAVMPVLIRVDSPIIVEAFMKKMAERLQIDENAVRSEYNTYVRRHPEAGGRQVVISRDVAKLNAAARGGNAMAVAEENILRYLLERPAAYGRVQKKIEAAYFTDPKRRAVYEEIERQYTAGGQYTAAAVQDALPPDIRNEAARILVLEDVPLDEQVLVDYVMRFRLAALQADYKKHSELAAAYSLHDDPRLKDALAACKNLSNEIKQLVLSTKKGAHDNGN</sequence>
<dbReference type="InterPro" id="IPR050219">
    <property type="entry name" value="DnaG_primase"/>
</dbReference>
<organism evidence="2 3">
    <name type="scientific">Anaeroglobus geminatus F0357</name>
    <dbReference type="NCBI Taxonomy" id="861450"/>
    <lineage>
        <taxon>Bacteria</taxon>
        <taxon>Bacillati</taxon>
        <taxon>Bacillota</taxon>
        <taxon>Negativicutes</taxon>
        <taxon>Veillonellales</taxon>
        <taxon>Veillonellaceae</taxon>
        <taxon>Anaeroglobus</taxon>
    </lineage>
</organism>
<dbReference type="PANTHER" id="PTHR30313:SF2">
    <property type="entry name" value="DNA PRIMASE"/>
    <property type="match status" value="1"/>
</dbReference>
<dbReference type="EMBL" id="AGCJ01000021">
    <property type="protein sequence ID" value="EHM42325.1"/>
    <property type="molecule type" value="Genomic_DNA"/>
</dbReference>
<dbReference type="GO" id="GO:0006269">
    <property type="term" value="P:DNA replication, synthesis of primer"/>
    <property type="evidence" value="ECO:0007669"/>
    <property type="project" value="TreeGrafter"/>
</dbReference>
<dbReference type="PROSITE" id="PS50880">
    <property type="entry name" value="TOPRIM"/>
    <property type="match status" value="1"/>
</dbReference>
<dbReference type="InterPro" id="IPR016136">
    <property type="entry name" value="DNA_helicase_N/primase_C"/>
</dbReference>